<feature type="region of interest" description="Disordered" evidence="1">
    <location>
        <begin position="82"/>
        <end position="118"/>
    </location>
</feature>
<keyword evidence="3" id="KW-0067">ATP-binding</keyword>
<evidence type="ECO:0000313" key="3">
    <source>
        <dbReference type="EMBL" id="SHJ23985.1"/>
    </source>
</evidence>
<keyword evidence="3" id="KW-0378">Hydrolase</keyword>
<proteinExistence type="predicted"/>
<dbReference type="SUPFAM" id="SSF56731">
    <property type="entry name" value="DNA primase core"/>
    <property type="match status" value="1"/>
</dbReference>
<dbReference type="GO" id="GO:0004386">
    <property type="term" value="F:helicase activity"/>
    <property type="evidence" value="ECO:0007669"/>
    <property type="project" value="UniProtKB-KW"/>
</dbReference>
<organism evidence="3 4">
    <name type="scientific">Malonomonas rubra DSM 5091</name>
    <dbReference type="NCBI Taxonomy" id="1122189"/>
    <lineage>
        <taxon>Bacteria</taxon>
        <taxon>Pseudomonadati</taxon>
        <taxon>Thermodesulfobacteriota</taxon>
        <taxon>Desulfuromonadia</taxon>
        <taxon>Desulfuromonadales</taxon>
        <taxon>Geopsychrobacteraceae</taxon>
        <taxon>Malonomonas</taxon>
    </lineage>
</organism>
<dbReference type="OrthoDB" id="8967890at2"/>
<dbReference type="InterPro" id="IPR036977">
    <property type="entry name" value="DNA_primase_Znf_CHC2"/>
</dbReference>
<gene>
    <name evidence="3" type="ORF">SAMN02745165_01905</name>
</gene>
<feature type="compositionally biased region" description="Polar residues" evidence="1">
    <location>
        <begin position="96"/>
        <end position="110"/>
    </location>
</feature>
<evidence type="ECO:0000313" key="4">
    <source>
        <dbReference type="Proteomes" id="UP000184171"/>
    </source>
</evidence>
<dbReference type="GO" id="GO:0005737">
    <property type="term" value="C:cytoplasm"/>
    <property type="evidence" value="ECO:0007669"/>
    <property type="project" value="TreeGrafter"/>
</dbReference>
<dbReference type="SMART" id="SM00778">
    <property type="entry name" value="Prim_Zn_Ribbon"/>
    <property type="match status" value="1"/>
</dbReference>
<keyword evidence="3" id="KW-0347">Helicase</keyword>
<dbReference type="RefSeq" id="WP_072908229.1">
    <property type="nucleotide sequence ID" value="NZ_FQZT01000005.1"/>
</dbReference>
<protein>
    <submittedName>
        <fullName evidence="3">Zinc-binding domain of primase-helicase</fullName>
    </submittedName>
</protein>
<dbReference type="PANTHER" id="PTHR30313:SF2">
    <property type="entry name" value="DNA PRIMASE"/>
    <property type="match status" value="1"/>
</dbReference>
<keyword evidence="3" id="KW-0547">Nucleotide-binding</keyword>
<dbReference type="STRING" id="1122189.SAMN02745165_01905"/>
<dbReference type="GO" id="GO:0008270">
    <property type="term" value="F:zinc ion binding"/>
    <property type="evidence" value="ECO:0007669"/>
    <property type="project" value="InterPro"/>
</dbReference>
<dbReference type="Proteomes" id="UP000184171">
    <property type="component" value="Unassembled WGS sequence"/>
</dbReference>
<dbReference type="Gene3D" id="3.90.580.10">
    <property type="entry name" value="Zinc finger, CHC2-type domain"/>
    <property type="match status" value="1"/>
</dbReference>
<dbReference type="InterPro" id="IPR013237">
    <property type="entry name" value="Phage_T7_Gp4_N"/>
</dbReference>
<accession>A0A1M6HP56</accession>
<dbReference type="Pfam" id="PF08273">
    <property type="entry name" value="Zn_Ribbon_Prim"/>
    <property type="match status" value="1"/>
</dbReference>
<dbReference type="InterPro" id="IPR050219">
    <property type="entry name" value="DnaG_primase"/>
</dbReference>
<reference evidence="3 4" key="1">
    <citation type="submission" date="2016-11" db="EMBL/GenBank/DDBJ databases">
        <authorList>
            <person name="Jaros S."/>
            <person name="Januszkiewicz K."/>
            <person name="Wedrychowicz H."/>
        </authorList>
    </citation>
    <scope>NUCLEOTIDE SEQUENCE [LARGE SCALE GENOMIC DNA]</scope>
    <source>
        <strain evidence="3 4">DSM 5091</strain>
    </source>
</reference>
<dbReference type="EMBL" id="FQZT01000005">
    <property type="protein sequence ID" value="SHJ23985.1"/>
    <property type="molecule type" value="Genomic_DNA"/>
</dbReference>
<keyword evidence="4" id="KW-1185">Reference proteome</keyword>
<evidence type="ECO:0000259" key="2">
    <source>
        <dbReference type="SMART" id="SM00778"/>
    </source>
</evidence>
<dbReference type="SUPFAM" id="SSF57783">
    <property type="entry name" value="Zinc beta-ribbon"/>
    <property type="match status" value="1"/>
</dbReference>
<dbReference type="GO" id="GO:0006269">
    <property type="term" value="P:DNA replication, synthesis of primer"/>
    <property type="evidence" value="ECO:0007669"/>
    <property type="project" value="TreeGrafter"/>
</dbReference>
<dbReference type="PANTHER" id="PTHR30313">
    <property type="entry name" value="DNA PRIMASE"/>
    <property type="match status" value="1"/>
</dbReference>
<name>A0A1M6HP56_MALRU</name>
<evidence type="ECO:0000256" key="1">
    <source>
        <dbReference type="SAM" id="MobiDB-lite"/>
    </source>
</evidence>
<feature type="domain" description="DNA primase/helicase Gp4 N-terminal Bacteriophage T7-like" evidence="2">
    <location>
        <begin position="23"/>
        <end position="62"/>
    </location>
</feature>
<dbReference type="GO" id="GO:0003677">
    <property type="term" value="F:DNA binding"/>
    <property type="evidence" value="ECO:0007669"/>
    <property type="project" value="InterPro"/>
</dbReference>
<dbReference type="AlphaFoldDB" id="A0A1M6HP56"/>
<sequence>MIFQLLSDHGITPKRISSHKGGEYHSPCPRCGGTDRFHVWPEQYDGQGSFWCRNCDIGGDCIKFLMEYSGYSFRQAADRTGKKLDEQGQGQGQGSGYSTPKLSKQQQKKPTQPRECLPPIESWQAAARDLLEKAQVALLANQEQLAYLAGRGLPIKAVKQYGLGWIDTKEKDCTFSSRKKWGIDPKAENKRPDALWLPRGILIPNIIADGQTVRVDSLRIRRPKADRLPPLEALSYHVVPGGGTAPLLLHDQQLAIVVVEAQLDGMLCHDKAGDLVGVLALGNSTARPDERSMAALRRAKLILVALDFDDNHAGGKAWERWQRDFDHVKRWPVPQGKDPGEAYQAGVDIRSWLLSGLPPVWRKQQIVPAIEEYTAPEKPRAWKLHTKSGREICIVADKRDKQLYFEKTGLVTLDETDLEKLKQMDRGTRNECLKVLAVFGGSVESTGPYQDKEKATTLRVQDVFIKR</sequence>